<dbReference type="InterPro" id="IPR034100">
    <property type="entry name" value="Sm_F"/>
</dbReference>
<evidence type="ECO:0000259" key="10">
    <source>
        <dbReference type="SMART" id="SM00651"/>
    </source>
</evidence>
<keyword evidence="12" id="KW-1185">Reference proteome</keyword>
<dbReference type="InterPro" id="IPR016487">
    <property type="entry name" value="Lsm6/sSmF"/>
</dbReference>
<reference evidence="11" key="3">
    <citation type="submission" date="2025-09" db="UniProtKB">
        <authorList>
            <consortium name="Ensembl"/>
        </authorList>
    </citation>
    <scope>IDENTIFICATION</scope>
    <source>
        <strain evidence="11">Boxer</strain>
    </source>
</reference>
<dbReference type="SMART" id="SM00651">
    <property type="entry name" value="Sm"/>
    <property type="match status" value="1"/>
</dbReference>
<dbReference type="Proteomes" id="UP000805418">
    <property type="component" value="Chromosome 17"/>
</dbReference>
<name>A0A8I3P4C0_CANLF</name>
<evidence type="ECO:0000313" key="11">
    <source>
        <dbReference type="Ensembl" id="ENSCAFP00845021176.1"/>
    </source>
</evidence>
<dbReference type="PANTHER" id="PTHR11021:SF0">
    <property type="entry name" value="SMALL NUCLEAR RIBONUCLEOPROTEIN F"/>
    <property type="match status" value="1"/>
</dbReference>
<evidence type="ECO:0000256" key="2">
    <source>
        <dbReference type="ARBA" id="ARBA00007927"/>
    </source>
</evidence>
<evidence type="ECO:0000256" key="4">
    <source>
        <dbReference type="ARBA" id="ARBA00022728"/>
    </source>
</evidence>
<evidence type="ECO:0000256" key="9">
    <source>
        <dbReference type="ARBA" id="ARBA00030144"/>
    </source>
</evidence>
<evidence type="ECO:0000256" key="1">
    <source>
        <dbReference type="ARBA" id="ARBA00004123"/>
    </source>
</evidence>
<reference evidence="11" key="2">
    <citation type="submission" date="2025-08" db="UniProtKB">
        <authorList>
            <consortium name="Ensembl"/>
        </authorList>
    </citation>
    <scope>IDENTIFICATION</scope>
    <source>
        <strain evidence="11">Boxer</strain>
    </source>
</reference>
<dbReference type="Ensembl" id="ENSCAFT00845026898.1">
    <property type="protein sequence ID" value="ENSCAFP00845021176.1"/>
    <property type="gene ID" value="ENSCAFG00845014940.1"/>
</dbReference>
<evidence type="ECO:0000256" key="6">
    <source>
        <dbReference type="ARBA" id="ARBA00023187"/>
    </source>
</evidence>
<feature type="domain" description="Sm" evidence="10">
    <location>
        <begin position="41"/>
        <end position="104"/>
    </location>
</feature>
<organism evidence="11 12">
    <name type="scientific">Canis lupus familiaris</name>
    <name type="common">Dog</name>
    <name type="synonym">Canis familiaris</name>
    <dbReference type="NCBI Taxonomy" id="9615"/>
    <lineage>
        <taxon>Eukaryota</taxon>
        <taxon>Metazoa</taxon>
        <taxon>Chordata</taxon>
        <taxon>Craniata</taxon>
        <taxon>Vertebrata</taxon>
        <taxon>Euteleostomi</taxon>
        <taxon>Mammalia</taxon>
        <taxon>Eutheria</taxon>
        <taxon>Laurasiatheria</taxon>
        <taxon>Carnivora</taxon>
        <taxon>Caniformia</taxon>
        <taxon>Canidae</taxon>
        <taxon>Canis</taxon>
    </lineage>
</organism>
<dbReference type="OrthoDB" id="409625at2759"/>
<dbReference type="InterPro" id="IPR010920">
    <property type="entry name" value="LSM_dom_sf"/>
</dbReference>
<sequence>KKNVLAVANSSHKGQTTVWLWVSDLQRLLVVLMSLALNPKTFLDGLTGNTIMAKLKWGMDYKGYVVSVDGYMSIQLVNTEEYIDGTLEEDKDGEMREQHLLWGIFKYIFLENKHFFKKETESK</sequence>
<dbReference type="SUPFAM" id="SSF50182">
    <property type="entry name" value="Sm-like ribonucleoproteins"/>
    <property type="match status" value="1"/>
</dbReference>
<dbReference type="AlphaFoldDB" id="A0A8I3P4C0"/>
<dbReference type="GO" id="GO:0005681">
    <property type="term" value="C:spliceosomal complex"/>
    <property type="evidence" value="ECO:0007669"/>
    <property type="project" value="UniProtKB-KW"/>
</dbReference>
<keyword evidence="7" id="KW-0539">Nucleus</keyword>
<dbReference type="InterPro" id="IPR001163">
    <property type="entry name" value="Sm_dom_euk/arc"/>
</dbReference>
<keyword evidence="5" id="KW-0694">RNA-binding</keyword>
<proteinExistence type="inferred from homology"/>
<keyword evidence="8" id="KW-0687">Ribonucleoprotein</keyword>
<dbReference type="PANTHER" id="PTHR11021">
    <property type="entry name" value="SMALL NUCLEAR RIBONUCLEOPROTEIN F SNRNP-F"/>
    <property type="match status" value="1"/>
</dbReference>
<evidence type="ECO:0000313" key="12">
    <source>
        <dbReference type="Proteomes" id="UP000805418"/>
    </source>
</evidence>
<accession>A0A8I3P4C0</accession>
<keyword evidence="6" id="KW-0508">mRNA splicing</keyword>
<dbReference type="Pfam" id="PF01423">
    <property type="entry name" value="LSM"/>
    <property type="match status" value="1"/>
</dbReference>
<evidence type="ECO:0000256" key="3">
    <source>
        <dbReference type="ARBA" id="ARBA00022664"/>
    </source>
</evidence>
<dbReference type="GO" id="GO:0000398">
    <property type="term" value="P:mRNA splicing, via spliceosome"/>
    <property type="evidence" value="ECO:0007669"/>
    <property type="project" value="InterPro"/>
</dbReference>
<protein>
    <recommendedName>
        <fullName evidence="9">Sm protein F</fullName>
    </recommendedName>
</protein>
<comment type="subcellular location">
    <subcellularLocation>
        <location evidence="1">Nucleus</location>
    </subcellularLocation>
</comment>
<reference evidence="11" key="1">
    <citation type="submission" date="2020-03" db="EMBL/GenBank/DDBJ databases">
        <title>Long-read based genome assembly of a Labrador retriever dog.</title>
        <authorList>
            <person name="Eory L."/>
            <person name="Zhang W."/>
            <person name="Schoenebeck J."/>
        </authorList>
    </citation>
    <scope>NUCLEOTIDE SEQUENCE [LARGE SCALE GENOMIC DNA]</scope>
    <source>
        <strain evidence="11">Labrador retriever</strain>
    </source>
</reference>
<evidence type="ECO:0000256" key="5">
    <source>
        <dbReference type="ARBA" id="ARBA00022884"/>
    </source>
</evidence>
<evidence type="ECO:0000256" key="8">
    <source>
        <dbReference type="ARBA" id="ARBA00023274"/>
    </source>
</evidence>
<dbReference type="GeneTree" id="ENSGT00940000164757"/>
<dbReference type="GO" id="GO:0003723">
    <property type="term" value="F:RNA binding"/>
    <property type="evidence" value="ECO:0007669"/>
    <property type="project" value="UniProtKB-KW"/>
</dbReference>
<evidence type="ECO:0000256" key="7">
    <source>
        <dbReference type="ARBA" id="ARBA00023242"/>
    </source>
</evidence>
<dbReference type="CDD" id="cd01722">
    <property type="entry name" value="Sm_F"/>
    <property type="match status" value="1"/>
</dbReference>
<keyword evidence="3" id="KW-0507">mRNA processing</keyword>
<keyword evidence="4" id="KW-0747">Spliceosome</keyword>
<dbReference type="Gene3D" id="2.30.30.100">
    <property type="match status" value="1"/>
</dbReference>
<comment type="similarity">
    <text evidence="2">Belongs to the snRNP Sm proteins family. SmF/LSm6 subfamily.</text>
</comment>